<evidence type="ECO:0000256" key="3">
    <source>
        <dbReference type="ARBA" id="ARBA00004613"/>
    </source>
</evidence>
<evidence type="ECO:0000256" key="6">
    <source>
        <dbReference type="ARBA" id="ARBA00022722"/>
    </source>
</evidence>
<evidence type="ECO:0000256" key="10">
    <source>
        <dbReference type="ARBA" id="ARBA00023157"/>
    </source>
</evidence>
<dbReference type="GO" id="GO:0043202">
    <property type="term" value="C:lysosomal lumen"/>
    <property type="evidence" value="ECO:0007669"/>
    <property type="project" value="UniProtKB-SubCell"/>
</dbReference>
<dbReference type="GeneTree" id="ENSGT00640000091563"/>
<comment type="catalytic activity">
    <reaction evidence="14">
        <text>a guanylyl-uridine-RNA = a 3'-end 2',3'-cyclophospho-GMP-RNA + a 5'-end dephospho-uridine-RNA</text>
        <dbReference type="Rhea" id="RHEA:81323"/>
        <dbReference type="Rhea" id="RHEA-COMP:17356"/>
        <dbReference type="Rhea" id="RHEA-COMP:19658"/>
        <dbReference type="Rhea" id="RHEA-COMP:19659"/>
        <dbReference type="ChEBI" id="CHEBI:173224"/>
        <dbReference type="ChEBI" id="CHEBI:231849"/>
        <dbReference type="ChEBI" id="CHEBI:231850"/>
    </reaction>
</comment>
<keyword evidence="9" id="KW-0256">Endoplasmic reticulum</keyword>
<reference evidence="20" key="3">
    <citation type="submission" date="2025-09" db="UniProtKB">
        <authorList>
            <consortium name="Ensembl"/>
        </authorList>
    </citation>
    <scope>IDENTIFICATION</scope>
</reference>
<keyword evidence="6" id="KW-0540">Nuclease</keyword>
<dbReference type="AlphaFoldDB" id="A0A8I3WED2"/>
<dbReference type="Gene3D" id="3.90.730.10">
    <property type="entry name" value="Ribonuclease T2-like"/>
    <property type="match status" value="1"/>
</dbReference>
<evidence type="ECO:0000313" key="21">
    <source>
        <dbReference type="Proteomes" id="UP000008225"/>
    </source>
</evidence>
<evidence type="ECO:0000256" key="18">
    <source>
        <dbReference type="RuleBase" id="RU004328"/>
    </source>
</evidence>
<reference evidence="20" key="2">
    <citation type="submission" date="2025-08" db="UniProtKB">
        <authorList>
            <consortium name="Ensembl"/>
        </authorList>
    </citation>
    <scope>IDENTIFICATION</scope>
</reference>
<dbReference type="PROSITE" id="PS00531">
    <property type="entry name" value="RNASE_T2_2"/>
    <property type="match status" value="1"/>
</dbReference>
<keyword evidence="13" id="KW-0456">Lyase</keyword>
<dbReference type="CDD" id="cd01061">
    <property type="entry name" value="RNase_T2_euk"/>
    <property type="match status" value="1"/>
</dbReference>
<dbReference type="GO" id="GO:0005788">
    <property type="term" value="C:endoplasmic reticulum lumen"/>
    <property type="evidence" value="ECO:0007669"/>
    <property type="project" value="UniProtKB-SubCell"/>
</dbReference>
<dbReference type="Proteomes" id="UP000008225">
    <property type="component" value="Chromosome 4"/>
</dbReference>
<dbReference type="GO" id="GO:0005576">
    <property type="term" value="C:extracellular region"/>
    <property type="evidence" value="ECO:0007669"/>
    <property type="project" value="UniProtKB-SubCell"/>
</dbReference>
<proteinExistence type="inferred from homology"/>
<comment type="similarity">
    <text evidence="4 18">Belongs to the RNase T2 family.</text>
</comment>
<evidence type="ECO:0000256" key="13">
    <source>
        <dbReference type="ARBA" id="ARBA00023239"/>
    </source>
</evidence>
<dbReference type="InterPro" id="IPR018188">
    <property type="entry name" value="RNase_T2_His_AS_1"/>
</dbReference>
<keyword evidence="5" id="KW-0964">Secreted</keyword>
<evidence type="ECO:0000256" key="9">
    <source>
        <dbReference type="ARBA" id="ARBA00022824"/>
    </source>
</evidence>
<evidence type="ECO:0000256" key="8">
    <source>
        <dbReference type="ARBA" id="ARBA00022801"/>
    </source>
</evidence>
<evidence type="ECO:0000256" key="4">
    <source>
        <dbReference type="ARBA" id="ARBA00007469"/>
    </source>
</evidence>
<keyword evidence="7" id="KW-0255">Endonuclease</keyword>
<keyword evidence="12" id="KW-0458">Lysosome</keyword>
<dbReference type="FunFam" id="3.90.730.10:FF:000001">
    <property type="entry name" value="Ribonuclease T2"/>
    <property type="match status" value="1"/>
</dbReference>
<reference evidence="20 21" key="1">
    <citation type="submission" date="2009-03" db="EMBL/GenBank/DDBJ databases">
        <authorList>
            <person name="Warren W."/>
            <person name="Ye L."/>
            <person name="Minx P."/>
            <person name="Worley K."/>
            <person name="Gibbs R."/>
            <person name="Wilson R.K."/>
        </authorList>
    </citation>
    <scope>NUCLEOTIDE SEQUENCE [LARGE SCALE GENOMIC DNA]</scope>
</reference>
<sequence length="458" mass="49605">GVLWGESAGGGRDVLGLGVSAGRGVRSRGRGSLLRSLPAGRPGLGGNATDPGRGRTVAAARRSRGRGGVAAPSAGRARLAHEPEGELRGARVAGGCCGCSWSSARGPRGSGRPRAPAHPVTAAAAGGGRQRGVLGGSANPGSLPRAAGGKRGPGRQRAASSLRRSAPCALQPCAGPCWAASAWRCSVWAVRTGACVSVKLCKSGSRPPSVSKLGLQWLLRSSSQWSSAVLSDRHEWKKLILVQHWPETVCEEVQKDCRDPPNYWTIHGLWPDSSENCNGSWKFNLKEIQDLLPEMKEYWPDLIHLFPNRSSFWNHEWRKHGTCAAQVDALNSQRKYFGRTLELYRELDLNSVLLKLGIKPSVNYYQVADFKDALARVYRVIPKIHCLPPSQDEEVQTIGQIELCLTKQDQKLRNCTEPGQEPPHKKEVWLAGGGTESRGLRVCEDGPVFYPPPKKAKH</sequence>
<dbReference type="PANTHER" id="PTHR11240:SF22">
    <property type="entry name" value="RIBONUCLEASE T2"/>
    <property type="match status" value="1"/>
</dbReference>
<evidence type="ECO:0000256" key="7">
    <source>
        <dbReference type="ARBA" id="ARBA00022759"/>
    </source>
</evidence>
<feature type="region of interest" description="Disordered" evidence="19">
    <location>
        <begin position="104"/>
        <end position="160"/>
    </location>
</feature>
<evidence type="ECO:0000256" key="16">
    <source>
        <dbReference type="ARBA" id="ARBA00054894"/>
    </source>
</evidence>
<organism evidence="20 21">
    <name type="scientific">Callithrix jacchus</name>
    <name type="common">White-tufted-ear marmoset</name>
    <name type="synonym">Simia Jacchus</name>
    <dbReference type="NCBI Taxonomy" id="9483"/>
    <lineage>
        <taxon>Eukaryota</taxon>
        <taxon>Metazoa</taxon>
        <taxon>Chordata</taxon>
        <taxon>Craniata</taxon>
        <taxon>Vertebrata</taxon>
        <taxon>Euteleostomi</taxon>
        <taxon>Mammalia</taxon>
        <taxon>Eutheria</taxon>
        <taxon>Euarchontoglires</taxon>
        <taxon>Primates</taxon>
        <taxon>Haplorrhini</taxon>
        <taxon>Platyrrhini</taxon>
        <taxon>Cebidae</taxon>
        <taxon>Callitrichinae</taxon>
        <taxon>Callithrix</taxon>
        <taxon>Callithrix</taxon>
    </lineage>
</organism>
<feature type="compositionally biased region" description="Low complexity" evidence="19">
    <location>
        <begin position="25"/>
        <end position="37"/>
    </location>
</feature>
<evidence type="ECO:0000256" key="19">
    <source>
        <dbReference type="SAM" id="MobiDB-lite"/>
    </source>
</evidence>
<accession>A0A8I3WED2</accession>
<keyword evidence="8" id="KW-0378">Hydrolase</keyword>
<evidence type="ECO:0000256" key="5">
    <source>
        <dbReference type="ARBA" id="ARBA00022525"/>
    </source>
</evidence>
<dbReference type="GO" id="GO:0016787">
    <property type="term" value="F:hydrolase activity"/>
    <property type="evidence" value="ECO:0007669"/>
    <property type="project" value="UniProtKB-KW"/>
</dbReference>
<feature type="compositionally biased region" description="Low complexity" evidence="19">
    <location>
        <begin position="104"/>
        <end position="124"/>
    </location>
</feature>
<name>A0A8I3WED2_CALJA</name>
<evidence type="ECO:0000313" key="20">
    <source>
        <dbReference type="Ensembl" id="ENSCJAP00000083516.1"/>
    </source>
</evidence>
<evidence type="ECO:0000256" key="15">
    <source>
        <dbReference type="ARBA" id="ARBA00052670"/>
    </source>
</evidence>
<dbReference type="InterPro" id="IPR033130">
    <property type="entry name" value="RNase_T2_His_AS_2"/>
</dbReference>
<feature type="region of interest" description="Disordered" evidence="19">
    <location>
        <begin position="25"/>
        <end position="82"/>
    </location>
</feature>
<comment type="subcellular location">
    <subcellularLocation>
        <location evidence="2">Endoplasmic reticulum lumen</location>
    </subcellularLocation>
    <subcellularLocation>
        <location evidence="1">Lysosome lumen</location>
    </subcellularLocation>
    <subcellularLocation>
        <location evidence="3">Secreted</location>
    </subcellularLocation>
</comment>
<dbReference type="InterPro" id="IPR036430">
    <property type="entry name" value="RNase_T2-like_sf"/>
</dbReference>
<protein>
    <submittedName>
        <fullName evidence="20">Uncharacterized protein</fullName>
    </submittedName>
</protein>
<keyword evidence="21" id="KW-1185">Reference proteome</keyword>
<evidence type="ECO:0000256" key="1">
    <source>
        <dbReference type="ARBA" id="ARBA00004227"/>
    </source>
</evidence>
<evidence type="ECO:0000256" key="17">
    <source>
        <dbReference type="PIRSR" id="PIRSR633697-1"/>
    </source>
</evidence>
<keyword evidence="11" id="KW-0325">Glycoprotein</keyword>
<dbReference type="PROSITE" id="PS00530">
    <property type="entry name" value="RNASE_T2_1"/>
    <property type="match status" value="1"/>
</dbReference>
<evidence type="ECO:0000256" key="12">
    <source>
        <dbReference type="ARBA" id="ARBA00023228"/>
    </source>
</evidence>
<feature type="compositionally biased region" description="Gly residues" evidence="19">
    <location>
        <begin position="125"/>
        <end position="135"/>
    </location>
</feature>
<dbReference type="PANTHER" id="PTHR11240">
    <property type="entry name" value="RIBONUCLEASE T2"/>
    <property type="match status" value="1"/>
</dbReference>
<dbReference type="GO" id="GO:0003723">
    <property type="term" value="F:RNA binding"/>
    <property type="evidence" value="ECO:0007669"/>
    <property type="project" value="InterPro"/>
</dbReference>
<dbReference type="Ensembl" id="ENSCJAT00000120386.1">
    <property type="protein sequence ID" value="ENSCJAP00000083516.1"/>
    <property type="gene ID" value="ENSCJAG00000000469.5"/>
</dbReference>
<dbReference type="GO" id="GO:0006401">
    <property type="term" value="P:RNA catabolic process"/>
    <property type="evidence" value="ECO:0007669"/>
    <property type="project" value="TreeGrafter"/>
</dbReference>
<evidence type="ECO:0000256" key="11">
    <source>
        <dbReference type="ARBA" id="ARBA00023180"/>
    </source>
</evidence>
<dbReference type="GO" id="GO:0033897">
    <property type="term" value="F:ribonuclease T2 activity"/>
    <property type="evidence" value="ECO:0007669"/>
    <property type="project" value="InterPro"/>
</dbReference>
<keyword evidence="10" id="KW-1015">Disulfide bond</keyword>
<dbReference type="InterPro" id="IPR001568">
    <property type="entry name" value="RNase_T2-like"/>
</dbReference>
<dbReference type="Pfam" id="PF00445">
    <property type="entry name" value="Ribonuclease_T2"/>
    <property type="match status" value="1"/>
</dbReference>
<evidence type="ECO:0000256" key="2">
    <source>
        <dbReference type="ARBA" id="ARBA00004319"/>
    </source>
</evidence>
<feature type="active site" evidence="17">
    <location>
        <position position="316"/>
    </location>
</feature>
<dbReference type="InterPro" id="IPR033697">
    <property type="entry name" value="Ribonuclease_T2_eukaryotic"/>
</dbReference>
<evidence type="ECO:0000256" key="14">
    <source>
        <dbReference type="ARBA" id="ARBA00051280"/>
    </source>
</evidence>
<dbReference type="SUPFAM" id="SSF55895">
    <property type="entry name" value="Ribonuclease Rh-like"/>
    <property type="match status" value="1"/>
</dbReference>
<feature type="active site" evidence="17">
    <location>
        <position position="267"/>
    </location>
</feature>
<feature type="active site" evidence="17">
    <location>
        <position position="320"/>
    </location>
</feature>
<comment type="catalytic activity">
    <reaction evidence="15">
        <text>an adenylyl-uridine-RNA = a 3'-end 2',3'-cyclophospho-AMP-RNA + a 5'-end dephospho-uridine-RNA</text>
        <dbReference type="Rhea" id="RHEA:81383"/>
        <dbReference type="Rhea" id="RHEA-COMP:17356"/>
        <dbReference type="Rhea" id="RHEA-COMP:19675"/>
        <dbReference type="Rhea" id="RHEA-COMP:19676"/>
        <dbReference type="ChEBI" id="CHEBI:173224"/>
        <dbReference type="ChEBI" id="CHEBI:231879"/>
        <dbReference type="ChEBI" id="CHEBI:231881"/>
    </reaction>
    <physiologicalReaction direction="left-to-right" evidence="15">
        <dbReference type="Rhea" id="RHEA:81384"/>
    </physiologicalReaction>
</comment>
<comment type="function">
    <text evidence="16">Ribonuclease that plays an essential role in innate immune response by recognizing and degrading RNAs from microbial pathogens that are subsequently sensed by TLR8. Cleaves preferentially single-stranded RNA molecules between purine and uridine residues, which critically contributes to the supply of catabolic uridine and the generation of purine-2',3'-cyclophosphate-terminated oligoribonucleotides. In turn, RNase T2 degradation products promote the RNA-dependent activation of TLR8. In plasmacytoid dendritic cells, it cooperates with PLD3 or PLD4 5'-&gt;3' exonucleases to process RNA fragments and release 2',3'-cyclic guanosine monophosphate (2',3'-cGMP), a potent stimulatory ligand for TLR7. Also plays a key role in degradation of mitochondrial RNA and processing of non-coding RNA imported from the cytosol into mitochondria. Participates as well in degradation of mitochondrion-associated cytosolic rRNAs.</text>
</comment>